<keyword evidence="1" id="KW-1133">Transmembrane helix</keyword>
<evidence type="ECO:0000313" key="3">
    <source>
        <dbReference type="Proteomes" id="UP000198878"/>
    </source>
</evidence>
<reference evidence="3" key="1">
    <citation type="submission" date="2016-10" db="EMBL/GenBank/DDBJ databases">
        <authorList>
            <person name="Varghese N."/>
            <person name="Submissions S."/>
        </authorList>
    </citation>
    <scope>NUCLEOTIDE SEQUENCE [LARGE SCALE GENOMIC DNA]</scope>
    <source>
        <strain evidence="3">DSM 44654</strain>
    </source>
</reference>
<dbReference type="STRING" id="218821.SAMN05421837_103508"/>
<dbReference type="EMBL" id="FNUJ01000003">
    <property type="protein sequence ID" value="SEF26827.1"/>
    <property type="molecule type" value="Genomic_DNA"/>
</dbReference>
<name>A0A1H5QNP3_9PSEU</name>
<feature type="transmembrane region" description="Helical" evidence="1">
    <location>
        <begin position="122"/>
        <end position="146"/>
    </location>
</feature>
<dbReference type="Proteomes" id="UP000198878">
    <property type="component" value="Unassembled WGS sequence"/>
</dbReference>
<feature type="transmembrane region" description="Helical" evidence="1">
    <location>
        <begin position="265"/>
        <end position="287"/>
    </location>
</feature>
<keyword evidence="1" id="KW-0812">Transmembrane</keyword>
<sequence length="295" mass="31353">MMGNLIKAEFRKTLSLKTWWVLLIPLALVAFWLTFAWGKITNDFADFLSSDSDARQVTRLIGLDPGSVPVGLLALAHGVNIAQLVPGLFGIFALAGEYRSKTITTTFLTAPNRISALTAKMLTYVAWGAIYGLVSFGVSAIAVMSSVDSGRWPSAGQWLAALGGTVLAAVLVTLFGIGFGAVLRNVPLAVVLFLVWFLIIENVLVILLWGQTTLLGGILPNGTANGIVGGIAADAFGFNSLNLPDDVNSGAQLLLQYTAAAPGVLSWWASALIFFAWTMAFFGLGWAGNQKRDIT</sequence>
<feature type="transmembrane region" description="Helical" evidence="1">
    <location>
        <begin position="190"/>
        <end position="210"/>
    </location>
</feature>
<feature type="transmembrane region" description="Helical" evidence="1">
    <location>
        <begin position="20"/>
        <end position="40"/>
    </location>
</feature>
<accession>A0A1H5QNP3</accession>
<feature type="transmembrane region" description="Helical" evidence="1">
    <location>
        <begin position="72"/>
        <end position="95"/>
    </location>
</feature>
<evidence type="ECO:0000256" key="1">
    <source>
        <dbReference type="SAM" id="Phobius"/>
    </source>
</evidence>
<dbReference type="AlphaFoldDB" id="A0A1H5QNP3"/>
<feature type="transmembrane region" description="Helical" evidence="1">
    <location>
        <begin position="158"/>
        <end position="183"/>
    </location>
</feature>
<keyword evidence="1" id="KW-0472">Membrane</keyword>
<evidence type="ECO:0000313" key="2">
    <source>
        <dbReference type="EMBL" id="SEF26827.1"/>
    </source>
</evidence>
<proteinExistence type="predicted"/>
<keyword evidence="3" id="KW-1185">Reference proteome</keyword>
<organism evidence="2 3">
    <name type="scientific">Amycolatopsis pretoriensis</name>
    <dbReference type="NCBI Taxonomy" id="218821"/>
    <lineage>
        <taxon>Bacteria</taxon>
        <taxon>Bacillati</taxon>
        <taxon>Actinomycetota</taxon>
        <taxon>Actinomycetes</taxon>
        <taxon>Pseudonocardiales</taxon>
        <taxon>Pseudonocardiaceae</taxon>
        <taxon>Amycolatopsis</taxon>
    </lineage>
</organism>
<gene>
    <name evidence="2" type="ORF">SAMN05421837_103508</name>
</gene>
<protein>
    <submittedName>
        <fullName evidence="2">ABC-2 type transport system permease protein</fullName>
    </submittedName>
</protein>